<gene>
    <name evidence="2" type="ORF">AL538_02910</name>
</gene>
<feature type="transmembrane region" description="Helical" evidence="1">
    <location>
        <begin position="150"/>
        <end position="179"/>
    </location>
</feature>
<dbReference type="EMBL" id="CP014038">
    <property type="protein sequence ID" value="AMF96756.1"/>
    <property type="molecule type" value="Genomic_DNA"/>
</dbReference>
<accession>A0ABN4KXR2</accession>
<keyword evidence="3" id="KW-1185">Reference proteome</keyword>
<keyword evidence="1" id="KW-0472">Membrane</keyword>
<feature type="transmembrane region" description="Helical" evidence="1">
    <location>
        <begin position="200"/>
        <end position="218"/>
    </location>
</feature>
<organism evidence="2 3">
    <name type="scientific">Vibrio harveyi</name>
    <name type="common">Beneckea harveyi</name>
    <dbReference type="NCBI Taxonomy" id="669"/>
    <lineage>
        <taxon>Bacteria</taxon>
        <taxon>Pseudomonadati</taxon>
        <taxon>Pseudomonadota</taxon>
        <taxon>Gammaproteobacteria</taxon>
        <taxon>Vibrionales</taxon>
        <taxon>Vibrionaceae</taxon>
        <taxon>Vibrio</taxon>
    </lineage>
</organism>
<feature type="transmembrane region" description="Helical" evidence="1">
    <location>
        <begin position="21"/>
        <end position="44"/>
    </location>
</feature>
<name>A0ABN4KXR2_VIBHA</name>
<dbReference type="Proteomes" id="UP000067422">
    <property type="component" value="Chromosome 1"/>
</dbReference>
<feature type="transmembrane region" description="Helical" evidence="1">
    <location>
        <begin position="114"/>
        <end position="138"/>
    </location>
</feature>
<sequence>MLNNSRKIKIRYDKPVFVFSSIIYALVSRMSILVAVVLILVLHVLADIEISKSGAFLAALGLLLSLKHNFIKIASNQDEAVKKSLGMGMTPYYDGVCEAEVYKKQAAKETTDELTGILLVIVGGLLSSYGDVLTNWYIGFIFDRRVVFELSGFISLLISCYLFVISVPSVRIGIGNLLPHETKEQEKFVHEFAKQQANKLLGKYLLVFGLTVLMLAAFI</sequence>
<protein>
    <recommendedName>
        <fullName evidence="4">Integral membrane protein</fullName>
    </recommendedName>
</protein>
<evidence type="ECO:0000256" key="1">
    <source>
        <dbReference type="SAM" id="Phobius"/>
    </source>
</evidence>
<reference evidence="2" key="1">
    <citation type="submission" date="2018-01" db="EMBL/GenBank/DDBJ databases">
        <title>FDA dAtabase for Regulatory Grade micrObial Sequences (FDA-ARGOS): Supporting development and validation of Infectious Disease Dx tests.</title>
        <authorList>
            <person name="Hoffmann M."/>
            <person name="Allard M."/>
            <person name="Evans P."/>
            <person name="Brown E."/>
            <person name="Tallon L."/>
            <person name="Sadzewicz L."/>
            <person name="Sengamalay N."/>
            <person name="Ott S."/>
            <person name="Godinez A."/>
            <person name="Nagaraj S."/>
            <person name="Vyas G."/>
            <person name="Aluvathingal J."/>
            <person name="Nadendla S."/>
            <person name="Geyer C."/>
            <person name="Sichtig H."/>
        </authorList>
    </citation>
    <scope>NUCLEOTIDE SEQUENCE</scope>
    <source>
        <strain evidence="2">FDAARGOS_107</strain>
    </source>
</reference>
<evidence type="ECO:0008006" key="4">
    <source>
        <dbReference type="Google" id="ProtNLM"/>
    </source>
</evidence>
<proteinExistence type="predicted"/>
<keyword evidence="1" id="KW-0812">Transmembrane</keyword>
<feature type="transmembrane region" description="Helical" evidence="1">
    <location>
        <begin position="50"/>
        <end position="66"/>
    </location>
</feature>
<evidence type="ECO:0000313" key="2">
    <source>
        <dbReference type="EMBL" id="AMF96756.1"/>
    </source>
</evidence>
<keyword evidence="1" id="KW-1133">Transmembrane helix</keyword>
<evidence type="ECO:0000313" key="3">
    <source>
        <dbReference type="Proteomes" id="UP000067422"/>
    </source>
</evidence>